<organism evidence="2 3">
    <name type="scientific">Dovyalis caffra</name>
    <dbReference type="NCBI Taxonomy" id="77055"/>
    <lineage>
        <taxon>Eukaryota</taxon>
        <taxon>Viridiplantae</taxon>
        <taxon>Streptophyta</taxon>
        <taxon>Embryophyta</taxon>
        <taxon>Tracheophyta</taxon>
        <taxon>Spermatophyta</taxon>
        <taxon>Magnoliopsida</taxon>
        <taxon>eudicotyledons</taxon>
        <taxon>Gunneridae</taxon>
        <taxon>Pentapetalae</taxon>
        <taxon>rosids</taxon>
        <taxon>fabids</taxon>
        <taxon>Malpighiales</taxon>
        <taxon>Salicaceae</taxon>
        <taxon>Flacourtieae</taxon>
        <taxon>Dovyalis</taxon>
    </lineage>
</organism>
<reference evidence="2 3" key="1">
    <citation type="submission" date="2024-01" db="EMBL/GenBank/DDBJ databases">
        <authorList>
            <person name="Waweru B."/>
        </authorList>
    </citation>
    <scope>NUCLEOTIDE SEQUENCE [LARGE SCALE GENOMIC DNA]</scope>
</reference>
<gene>
    <name evidence="2" type="ORF">DCAF_LOCUS13554</name>
</gene>
<dbReference type="AlphaFoldDB" id="A0AAV1RP57"/>
<keyword evidence="3" id="KW-1185">Reference proteome</keyword>
<dbReference type="Proteomes" id="UP001314170">
    <property type="component" value="Unassembled WGS sequence"/>
</dbReference>
<sequence length="58" mass="6553">MERKSKTRFEEYLEMEKKLKSFLLNFVALYMVVASGKCSSPGAKAFCALIYGIGPLKE</sequence>
<keyword evidence="1" id="KW-0472">Membrane</keyword>
<keyword evidence="1" id="KW-0812">Transmembrane</keyword>
<feature type="transmembrane region" description="Helical" evidence="1">
    <location>
        <begin position="21"/>
        <end position="37"/>
    </location>
</feature>
<name>A0AAV1RP57_9ROSI</name>
<keyword evidence="1" id="KW-1133">Transmembrane helix</keyword>
<proteinExistence type="predicted"/>
<evidence type="ECO:0000256" key="1">
    <source>
        <dbReference type="SAM" id="Phobius"/>
    </source>
</evidence>
<protein>
    <submittedName>
        <fullName evidence="2">Uncharacterized protein</fullName>
    </submittedName>
</protein>
<dbReference type="EMBL" id="CAWUPB010001116">
    <property type="protein sequence ID" value="CAK7338506.1"/>
    <property type="molecule type" value="Genomic_DNA"/>
</dbReference>
<comment type="caution">
    <text evidence="2">The sequence shown here is derived from an EMBL/GenBank/DDBJ whole genome shotgun (WGS) entry which is preliminary data.</text>
</comment>
<evidence type="ECO:0000313" key="2">
    <source>
        <dbReference type="EMBL" id="CAK7338506.1"/>
    </source>
</evidence>
<accession>A0AAV1RP57</accession>
<evidence type="ECO:0000313" key="3">
    <source>
        <dbReference type="Proteomes" id="UP001314170"/>
    </source>
</evidence>